<proteinExistence type="predicted"/>
<organism evidence="1 2">
    <name type="scientific">Hibiscus sabdariffa</name>
    <name type="common">roselle</name>
    <dbReference type="NCBI Taxonomy" id="183260"/>
    <lineage>
        <taxon>Eukaryota</taxon>
        <taxon>Viridiplantae</taxon>
        <taxon>Streptophyta</taxon>
        <taxon>Embryophyta</taxon>
        <taxon>Tracheophyta</taxon>
        <taxon>Spermatophyta</taxon>
        <taxon>Magnoliopsida</taxon>
        <taxon>eudicotyledons</taxon>
        <taxon>Gunneridae</taxon>
        <taxon>Pentapetalae</taxon>
        <taxon>rosids</taxon>
        <taxon>malvids</taxon>
        <taxon>Malvales</taxon>
        <taxon>Malvaceae</taxon>
        <taxon>Malvoideae</taxon>
        <taxon>Hibiscus</taxon>
    </lineage>
</organism>
<keyword evidence="2" id="KW-1185">Reference proteome</keyword>
<name>A0ABR2CJ41_9ROSI</name>
<evidence type="ECO:0000313" key="1">
    <source>
        <dbReference type="EMBL" id="KAK8519648.1"/>
    </source>
</evidence>
<accession>A0ABR2CJ41</accession>
<dbReference type="Proteomes" id="UP001472677">
    <property type="component" value="Unassembled WGS sequence"/>
</dbReference>
<reference evidence="1 2" key="1">
    <citation type="journal article" date="2024" name="G3 (Bethesda)">
        <title>Genome assembly of Hibiscus sabdariffa L. provides insights into metabolisms of medicinal natural products.</title>
        <authorList>
            <person name="Kim T."/>
        </authorList>
    </citation>
    <scope>NUCLEOTIDE SEQUENCE [LARGE SCALE GENOMIC DNA]</scope>
    <source>
        <strain evidence="1">TK-2024</strain>
        <tissue evidence="1">Old leaves</tissue>
    </source>
</reference>
<evidence type="ECO:0000313" key="2">
    <source>
        <dbReference type="Proteomes" id="UP001472677"/>
    </source>
</evidence>
<dbReference type="EMBL" id="JBBPBM010000050">
    <property type="protein sequence ID" value="KAK8519648.1"/>
    <property type="molecule type" value="Genomic_DNA"/>
</dbReference>
<sequence>MSMACQSRALRPDGNQCPETGDRTGRATLTSMAKPCLSKSPPVTGGPSPATTWHLGIGSLDKHLKVVSFRVCHLRRCGCLLLRWFIGTR</sequence>
<gene>
    <name evidence="1" type="ORF">V6N12_030016</name>
</gene>
<protein>
    <submittedName>
        <fullName evidence="1">Uncharacterized protein</fullName>
    </submittedName>
</protein>
<comment type="caution">
    <text evidence="1">The sequence shown here is derived from an EMBL/GenBank/DDBJ whole genome shotgun (WGS) entry which is preliminary data.</text>
</comment>